<dbReference type="Proteomes" id="UP000034350">
    <property type="component" value="Unassembled WGS sequence"/>
</dbReference>
<dbReference type="EMBL" id="JPQZ01000048">
    <property type="protein sequence ID" value="KKO74743.1"/>
    <property type="molecule type" value="Genomic_DNA"/>
</dbReference>
<accession>A0A0F9WP24</accession>
<gene>
    <name evidence="1" type="ORF">AAJ76_4800025657</name>
</gene>
<protein>
    <submittedName>
        <fullName evidence="1">Uncharacterized protein</fullName>
    </submittedName>
</protein>
<sequence length="65" mass="7422">MKYKNNNKKHILGASHRRNILDTPGQFKKHNLDKNFTTGKVTCIIESFLGSDNLPTNIARILINK</sequence>
<proteinExistence type="predicted"/>
<comment type="caution">
    <text evidence="1">The sequence shown here is derived from an EMBL/GenBank/DDBJ whole genome shotgun (WGS) entry which is preliminary data.</text>
</comment>
<evidence type="ECO:0000313" key="2">
    <source>
        <dbReference type="Proteomes" id="UP000034350"/>
    </source>
</evidence>
<dbReference type="RefSeq" id="XP_024330485.1">
    <property type="nucleotide sequence ID" value="XM_024475744.1"/>
</dbReference>
<dbReference type="AlphaFoldDB" id="A0A0F9WP24"/>
<reference evidence="1 2" key="1">
    <citation type="journal article" date="2015" name="Environ. Microbiol.">
        <title>Genome analyses suggest the presence of polyploidy and recent human-driven expansions in eight global populations of the honeybee pathogen Nosema ceranae.</title>
        <authorList>
            <person name="Pelin A."/>
            <person name="Selman M."/>
            <person name="Aris-Brosou S."/>
            <person name="Farinelli L."/>
            <person name="Corradi N."/>
        </authorList>
    </citation>
    <scope>NUCLEOTIDE SEQUENCE [LARGE SCALE GENOMIC DNA]</scope>
    <source>
        <strain evidence="1 2">PA08 1199</strain>
    </source>
</reference>
<keyword evidence="2" id="KW-1185">Reference proteome</keyword>
<evidence type="ECO:0000313" key="1">
    <source>
        <dbReference type="EMBL" id="KKO74743.1"/>
    </source>
</evidence>
<dbReference type="GeneID" id="36320691"/>
<dbReference type="VEuPathDB" id="MicrosporidiaDB:AAJ76_4800025657"/>
<organism evidence="1 2">
    <name type="scientific">Vairimorpha ceranae</name>
    <dbReference type="NCBI Taxonomy" id="40302"/>
    <lineage>
        <taxon>Eukaryota</taxon>
        <taxon>Fungi</taxon>
        <taxon>Fungi incertae sedis</taxon>
        <taxon>Microsporidia</taxon>
        <taxon>Nosematidae</taxon>
        <taxon>Vairimorpha</taxon>
    </lineage>
</organism>
<name>A0A0F9WP24_9MICR</name>